<evidence type="ECO:0000256" key="6">
    <source>
        <dbReference type="ARBA" id="ARBA00040494"/>
    </source>
</evidence>
<evidence type="ECO:0000259" key="7">
    <source>
        <dbReference type="Pfam" id="PF02108"/>
    </source>
</evidence>
<evidence type="ECO:0000256" key="4">
    <source>
        <dbReference type="ARBA" id="ARBA00022927"/>
    </source>
</evidence>
<reference evidence="8" key="2">
    <citation type="submission" date="2023-04" db="EMBL/GenBank/DDBJ databases">
        <authorList>
            <person name="Beletskiy A.V."/>
            <person name="Mardanov A.V."/>
            <person name="Ravin N.V."/>
        </authorList>
    </citation>
    <scope>NUCLEOTIDE SEQUENCE</scope>
    <source>
        <strain evidence="8">GKL-01</strain>
    </source>
</reference>
<dbReference type="AlphaFoldDB" id="A0AA95KJ81"/>
<dbReference type="PANTHER" id="PTHR34982">
    <property type="entry name" value="YOP PROTEINS TRANSLOCATION PROTEIN L"/>
    <property type="match status" value="1"/>
</dbReference>
<dbReference type="InterPro" id="IPR018035">
    <property type="entry name" value="Flagellar_FliH/T3SS_HrpE"/>
</dbReference>
<proteinExistence type="inferred from homology"/>
<gene>
    <name evidence="8" type="primary">sctL</name>
    <name evidence="8" type="ORF">QJT80_04585</name>
</gene>
<dbReference type="Proteomes" id="UP001300672">
    <property type="component" value="Chromosome"/>
</dbReference>
<dbReference type="EMBL" id="CP124755">
    <property type="protein sequence ID" value="WGZ91755.1"/>
    <property type="molecule type" value="Genomic_DNA"/>
</dbReference>
<dbReference type="GO" id="GO:0030254">
    <property type="term" value="P:protein secretion by the type III secretion system"/>
    <property type="evidence" value="ECO:0007669"/>
    <property type="project" value="InterPro"/>
</dbReference>
<comment type="similarity">
    <text evidence="5">Belongs to the SctL stator family.</text>
</comment>
<dbReference type="InterPro" id="IPR012842">
    <property type="entry name" value="T3SS_SctL/SctL2"/>
</dbReference>
<name>A0AA95KJ81_9GAMM</name>
<dbReference type="Pfam" id="PF02108">
    <property type="entry name" value="FliH"/>
    <property type="match status" value="1"/>
</dbReference>
<keyword evidence="4" id="KW-0653">Protein transport</keyword>
<protein>
    <recommendedName>
        <fullName evidence="6">Type 3 secretion system stator protein</fullName>
    </recommendedName>
</protein>
<dbReference type="InterPro" id="IPR051472">
    <property type="entry name" value="T3SS_Stator/FliH"/>
</dbReference>
<sequence length="207" mass="23333">MTVRFFSVKPLETQIRPGQKILKANDYEQLVEYGQFTQILEDRLKQREQAMSVELEHAVKRSETQGLERANQQATIKMVEFTHAMQRYIQALEPQLVELVSVAVRKVIQGFDDEERVRQAVLSGLEVVRGGNKLIVRVNPQLQPMVSEYLESVPHRFSGIEVVGDTQLSTDDCIVESDIGVVNSGLKSQLAAVDYALRQVAYGQSAE</sequence>
<evidence type="ECO:0000256" key="3">
    <source>
        <dbReference type="ARBA" id="ARBA00022490"/>
    </source>
</evidence>
<keyword evidence="2" id="KW-0813">Transport</keyword>
<evidence type="ECO:0000313" key="8">
    <source>
        <dbReference type="EMBL" id="WGZ91755.1"/>
    </source>
</evidence>
<feature type="domain" description="Flagellar assembly protein FliH/Type III secretion system HrpE" evidence="7">
    <location>
        <begin position="77"/>
        <end position="191"/>
    </location>
</feature>
<evidence type="ECO:0000256" key="5">
    <source>
        <dbReference type="ARBA" id="ARBA00024335"/>
    </source>
</evidence>
<comment type="subcellular location">
    <subcellularLocation>
        <location evidence="1">Cytoplasm</location>
    </subcellularLocation>
</comment>
<organism evidence="8">
    <name type="scientific">Candidatus Thiocaldithrix dubininis</name>
    <dbReference type="NCBI Taxonomy" id="3080823"/>
    <lineage>
        <taxon>Bacteria</taxon>
        <taxon>Pseudomonadati</taxon>
        <taxon>Pseudomonadota</taxon>
        <taxon>Gammaproteobacteria</taxon>
        <taxon>Thiotrichales</taxon>
        <taxon>Thiotrichaceae</taxon>
        <taxon>Candidatus Thiocaldithrix</taxon>
    </lineage>
</organism>
<dbReference type="KEGG" id="tdu:QJT80_04585"/>
<evidence type="ECO:0000256" key="2">
    <source>
        <dbReference type="ARBA" id="ARBA00022448"/>
    </source>
</evidence>
<accession>A0AA95KJ81</accession>
<keyword evidence="3" id="KW-0963">Cytoplasm</keyword>
<dbReference type="GO" id="GO:0005829">
    <property type="term" value="C:cytosol"/>
    <property type="evidence" value="ECO:0007669"/>
    <property type="project" value="TreeGrafter"/>
</dbReference>
<dbReference type="PANTHER" id="PTHR34982:SF4">
    <property type="entry name" value="TYPE 3 SECRETION SYSTEM STATOR PROTEIN"/>
    <property type="match status" value="1"/>
</dbReference>
<reference evidence="8" key="1">
    <citation type="journal article" date="2023" name="Int. J. Mol. Sci.">
        <title>Metagenomics Revealed a New Genus 'Candidatus Thiocaldithrix dubininis' gen. nov., sp. nov. and a New Species 'Candidatus Thiothrix putei' sp. nov. in the Family Thiotrichaceae, Some Members of Which Have Traits of Both Na+- and H+-Motive Energetics.</title>
        <authorList>
            <person name="Ravin N.V."/>
            <person name="Muntyan M.S."/>
            <person name="Smolyakov D.D."/>
            <person name="Rudenko T.S."/>
            <person name="Beletsky A.V."/>
            <person name="Mardanov A.V."/>
            <person name="Grabovich M.Y."/>
        </authorList>
    </citation>
    <scope>NUCLEOTIDE SEQUENCE</scope>
    <source>
        <strain evidence="8">GKL-01</strain>
    </source>
</reference>
<evidence type="ECO:0000256" key="1">
    <source>
        <dbReference type="ARBA" id="ARBA00004496"/>
    </source>
</evidence>
<dbReference type="NCBIfam" id="TIGR02499">
    <property type="entry name" value="HrpE_YscL_not"/>
    <property type="match status" value="1"/>
</dbReference>